<keyword evidence="1" id="KW-0805">Transcription regulation</keyword>
<dbReference type="Pfam" id="PF07729">
    <property type="entry name" value="FCD"/>
    <property type="match status" value="1"/>
</dbReference>
<evidence type="ECO:0000256" key="3">
    <source>
        <dbReference type="ARBA" id="ARBA00023163"/>
    </source>
</evidence>
<dbReference type="InterPro" id="IPR036390">
    <property type="entry name" value="WH_DNA-bd_sf"/>
</dbReference>
<dbReference type="InterPro" id="IPR036388">
    <property type="entry name" value="WH-like_DNA-bd_sf"/>
</dbReference>
<dbReference type="InterPro" id="IPR008920">
    <property type="entry name" value="TF_FadR/GntR_C"/>
</dbReference>
<protein>
    <submittedName>
        <fullName evidence="5">GntR family transcriptional regulator</fullName>
    </submittedName>
</protein>
<evidence type="ECO:0000256" key="1">
    <source>
        <dbReference type="ARBA" id="ARBA00023015"/>
    </source>
</evidence>
<dbReference type="InterPro" id="IPR000524">
    <property type="entry name" value="Tscrpt_reg_HTH_GntR"/>
</dbReference>
<keyword evidence="3" id="KW-0804">Transcription</keyword>
<evidence type="ECO:0000259" key="4">
    <source>
        <dbReference type="PROSITE" id="PS50949"/>
    </source>
</evidence>
<reference evidence="5 6" key="1">
    <citation type="journal article" date="2018" name="Int. J. Syst. Evol. Microbiol.">
        <title>Uliginosibacterium sediminicola sp. nov., isolated from freshwater sediment.</title>
        <authorList>
            <person name="Hwang W.M."/>
            <person name="Kim S.M."/>
            <person name="Kang K."/>
            <person name="Ahn T.Y."/>
        </authorList>
    </citation>
    <scope>NUCLEOTIDE SEQUENCE [LARGE SCALE GENOMIC DNA]</scope>
    <source>
        <strain evidence="5 6">M1-21</strain>
    </source>
</reference>
<gene>
    <name evidence="5" type="ORF">ABDB84_13645</name>
</gene>
<dbReference type="SUPFAM" id="SSF48008">
    <property type="entry name" value="GntR ligand-binding domain-like"/>
    <property type="match status" value="1"/>
</dbReference>
<evidence type="ECO:0000313" key="6">
    <source>
        <dbReference type="Proteomes" id="UP001410394"/>
    </source>
</evidence>
<dbReference type="SMART" id="SM00345">
    <property type="entry name" value="HTH_GNTR"/>
    <property type="match status" value="1"/>
</dbReference>
<organism evidence="5 6">
    <name type="scientific">Uliginosibacterium sediminicola</name>
    <dbReference type="NCBI Taxonomy" id="2024550"/>
    <lineage>
        <taxon>Bacteria</taxon>
        <taxon>Pseudomonadati</taxon>
        <taxon>Pseudomonadota</taxon>
        <taxon>Betaproteobacteria</taxon>
        <taxon>Rhodocyclales</taxon>
        <taxon>Zoogloeaceae</taxon>
        <taxon>Uliginosibacterium</taxon>
    </lineage>
</organism>
<proteinExistence type="predicted"/>
<dbReference type="PROSITE" id="PS50949">
    <property type="entry name" value="HTH_GNTR"/>
    <property type="match status" value="1"/>
</dbReference>
<dbReference type="SMART" id="SM00895">
    <property type="entry name" value="FCD"/>
    <property type="match status" value="1"/>
</dbReference>
<name>A0ABU9Z0C8_9RHOO</name>
<evidence type="ECO:0000313" key="5">
    <source>
        <dbReference type="EMBL" id="MEN3069529.1"/>
    </source>
</evidence>
<dbReference type="CDD" id="cd07377">
    <property type="entry name" value="WHTH_GntR"/>
    <property type="match status" value="1"/>
</dbReference>
<accession>A0ABU9Z0C8</accession>
<dbReference type="RefSeq" id="WP_345920297.1">
    <property type="nucleotide sequence ID" value="NZ_JBDIVE010000007.1"/>
</dbReference>
<dbReference type="InterPro" id="IPR011711">
    <property type="entry name" value="GntR_C"/>
</dbReference>
<dbReference type="Proteomes" id="UP001410394">
    <property type="component" value="Unassembled WGS sequence"/>
</dbReference>
<feature type="domain" description="HTH gntR-type" evidence="4">
    <location>
        <begin position="14"/>
        <end position="81"/>
    </location>
</feature>
<keyword evidence="2" id="KW-0238">DNA-binding</keyword>
<dbReference type="SUPFAM" id="SSF46785">
    <property type="entry name" value="Winged helix' DNA-binding domain"/>
    <property type="match status" value="1"/>
</dbReference>
<dbReference type="Gene3D" id="1.20.120.530">
    <property type="entry name" value="GntR ligand-binding domain-like"/>
    <property type="match status" value="1"/>
</dbReference>
<keyword evidence="6" id="KW-1185">Reference proteome</keyword>
<comment type="caution">
    <text evidence="5">The sequence shown here is derived from an EMBL/GenBank/DDBJ whole genome shotgun (WGS) entry which is preliminary data.</text>
</comment>
<dbReference type="PANTHER" id="PTHR43537">
    <property type="entry name" value="TRANSCRIPTIONAL REGULATOR, GNTR FAMILY"/>
    <property type="match status" value="1"/>
</dbReference>
<dbReference type="Gene3D" id="1.10.10.10">
    <property type="entry name" value="Winged helix-like DNA-binding domain superfamily/Winged helix DNA-binding domain"/>
    <property type="match status" value="1"/>
</dbReference>
<dbReference type="Pfam" id="PF00392">
    <property type="entry name" value="GntR"/>
    <property type="match status" value="1"/>
</dbReference>
<sequence length="222" mass="25100">MNDLFASLAPVPAQTRRDQVAATLRQAIISGQIVPGTQLVESRLTAQLGVSRGLLREAIRELVEAGLVTNRPYAGAFVAGMNAQMLHDVYEMRRALEIQAYTRIWPQRDERFRDALQQRFARMQDAIRRDELSEKIRTEADFHGLVFEMCGNHLMPSFWQQMSQKIQLGFAICQISLAPKPDFEANHRRFLDCALGESLSEMIDELNTHLDRGLATIQTSAG</sequence>
<dbReference type="EMBL" id="JBDIVE010000007">
    <property type="protein sequence ID" value="MEN3069529.1"/>
    <property type="molecule type" value="Genomic_DNA"/>
</dbReference>
<evidence type="ECO:0000256" key="2">
    <source>
        <dbReference type="ARBA" id="ARBA00023125"/>
    </source>
</evidence>
<dbReference type="PANTHER" id="PTHR43537:SF5">
    <property type="entry name" value="UXU OPERON TRANSCRIPTIONAL REGULATOR"/>
    <property type="match status" value="1"/>
</dbReference>